<keyword evidence="6 7" id="KW-0472">Membrane</keyword>
<dbReference type="PANTHER" id="PTHR33508:SF1">
    <property type="entry name" value="UPF0056 MEMBRANE PROTEIN YHCE"/>
    <property type="match status" value="1"/>
</dbReference>
<evidence type="ECO:0000313" key="11">
    <source>
        <dbReference type="Proteomes" id="UP000280708"/>
    </source>
</evidence>
<evidence type="ECO:0000313" key="9">
    <source>
        <dbReference type="EMBL" id="KEZ19637.1"/>
    </source>
</evidence>
<dbReference type="STRING" id="13690.AX777_09845"/>
<protein>
    <recommendedName>
        <fullName evidence="7">UPF0056 membrane protein</fullName>
    </recommendedName>
</protein>
<gene>
    <name evidence="9" type="ORF">CP98_01742</name>
    <name evidence="8" type="ORF">EBF16_24275</name>
</gene>
<evidence type="ECO:0000256" key="5">
    <source>
        <dbReference type="ARBA" id="ARBA00022989"/>
    </source>
</evidence>
<keyword evidence="4 7" id="KW-0812">Transmembrane</keyword>
<feature type="transmembrane region" description="Helical" evidence="7">
    <location>
        <begin position="167"/>
        <end position="189"/>
    </location>
</feature>
<dbReference type="eggNOG" id="COG2095">
    <property type="taxonomic scope" value="Bacteria"/>
</dbReference>
<keyword evidence="5 7" id="KW-1133">Transmembrane helix</keyword>
<evidence type="ECO:0000313" key="10">
    <source>
        <dbReference type="Proteomes" id="UP000028534"/>
    </source>
</evidence>
<keyword evidence="3" id="KW-1003">Cell membrane</keyword>
<comment type="similarity">
    <text evidence="2 7">Belongs to the UPF0056 (MarC) family.</text>
</comment>
<comment type="caution">
    <text evidence="7">Lacks conserved residue(s) required for the propagation of feature annotation.</text>
</comment>
<dbReference type="PANTHER" id="PTHR33508">
    <property type="entry name" value="UPF0056 MEMBRANE PROTEIN YHCE"/>
    <property type="match status" value="1"/>
</dbReference>
<dbReference type="AlphaFoldDB" id="A0A085K944"/>
<evidence type="ECO:0000256" key="2">
    <source>
        <dbReference type="ARBA" id="ARBA00009784"/>
    </source>
</evidence>
<dbReference type="InterPro" id="IPR002771">
    <property type="entry name" value="Multi_antbiot-R_MarC"/>
</dbReference>
<feature type="transmembrane region" description="Helical" evidence="7">
    <location>
        <begin position="70"/>
        <end position="88"/>
    </location>
</feature>
<reference evidence="9 10" key="1">
    <citation type="submission" date="2014-03" db="EMBL/GenBank/DDBJ databases">
        <title>Genome sequence of Sphingobium yanoikuyae B1.</title>
        <authorList>
            <person name="Gan H.M."/>
            <person name="Gan H.Y."/>
            <person name="Savka M.A."/>
        </authorList>
    </citation>
    <scope>NUCLEOTIDE SEQUENCE [LARGE SCALE GENOMIC DNA]</scope>
    <source>
        <strain evidence="9 10">B1</strain>
    </source>
</reference>
<name>A0A085K944_SPHYA</name>
<dbReference type="EMBL" id="JGVR01000008">
    <property type="protein sequence ID" value="KEZ19637.1"/>
    <property type="molecule type" value="Genomic_DNA"/>
</dbReference>
<dbReference type="Proteomes" id="UP000028534">
    <property type="component" value="Unassembled WGS sequence"/>
</dbReference>
<feature type="transmembrane region" description="Helical" evidence="7">
    <location>
        <begin position="139"/>
        <end position="161"/>
    </location>
</feature>
<sequence length="210" mass="22079">MNDLSFVLVIFFVTLGPIKVIAAFAQLTSQLPDGERRALALRSTLIATAVGFLILFIGDNLRQNWQIASPDLLLTGGLLLLIGALEAVKNAQHAPAPGAPPTSAKGLAMSPVTFPIIITPYGIVALLLFAAVAGDTRTFLTGVFGIFLGMMVADFLAMIFARQLLGFIHAGTLMAFGWMIAVLQAALAIHAIMSGLQQYGVVPGPLPVVP</sequence>
<organism evidence="9 10">
    <name type="scientific">Sphingobium yanoikuyae</name>
    <name type="common">Sphingomonas yanoikuyae</name>
    <dbReference type="NCBI Taxonomy" id="13690"/>
    <lineage>
        <taxon>Bacteria</taxon>
        <taxon>Pseudomonadati</taxon>
        <taxon>Pseudomonadota</taxon>
        <taxon>Alphaproteobacteria</taxon>
        <taxon>Sphingomonadales</taxon>
        <taxon>Sphingomonadaceae</taxon>
        <taxon>Sphingobium</taxon>
    </lineage>
</organism>
<evidence type="ECO:0000256" key="4">
    <source>
        <dbReference type="ARBA" id="ARBA00022692"/>
    </source>
</evidence>
<dbReference type="RefSeq" id="WP_037507299.1">
    <property type="nucleotide sequence ID" value="NZ_CAIGKD010000001.1"/>
</dbReference>
<reference evidence="8 11" key="2">
    <citation type="submission" date="2018-10" db="EMBL/GenBank/DDBJ databases">
        <title>Characterization and genome analysis of a novel bacterium Sphingobium yanoikuyae SJTF8 capable of degrading PAHs.</title>
        <authorList>
            <person name="Yin C."/>
            <person name="Xiong W."/>
            <person name="Liang R."/>
        </authorList>
    </citation>
    <scope>NUCLEOTIDE SEQUENCE [LARGE SCALE GENOMIC DNA]</scope>
    <source>
        <strain evidence="8 11">SJTF8</strain>
    </source>
</reference>
<dbReference type="Pfam" id="PF01914">
    <property type="entry name" value="MarC"/>
    <property type="match status" value="1"/>
</dbReference>
<comment type="subcellular location">
    <subcellularLocation>
        <location evidence="1 7">Cell membrane</location>
        <topology evidence="1 7">Multi-pass membrane protein</topology>
    </subcellularLocation>
</comment>
<feature type="transmembrane region" description="Helical" evidence="7">
    <location>
        <begin position="39"/>
        <end position="58"/>
    </location>
</feature>
<evidence type="ECO:0000313" key="8">
    <source>
        <dbReference type="EMBL" id="AYO79707.1"/>
    </source>
</evidence>
<dbReference type="EMBL" id="CP033230">
    <property type="protein sequence ID" value="AYO79707.1"/>
    <property type="molecule type" value="Genomic_DNA"/>
</dbReference>
<evidence type="ECO:0000256" key="3">
    <source>
        <dbReference type="ARBA" id="ARBA00022475"/>
    </source>
</evidence>
<dbReference type="GO" id="GO:0005886">
    <property type="term" value="C:plasma membrane"/>
    <property type="evidence" value="ECO:0007669"/>
    <property type="project" value="UniProtKB-SubCell"/>
</dbReference>
<dbReference type="Proteomes" id="UP000280708">
    <property type="component" value="Chromosome"/>
</dbReference>
<evidence type="ECO:0000256" key="7">
    <source>
        <dbReference type="RuleBase" id="RU362048"/>
    </source>
</evidence>
<accession>A0A085K944</accession>
<evidence type="ECO:0000256" key="6">
    <source>
        <dbReference type="ARBA" id="ARBA00023136"/>
    </source>
</evidence>
<proteinExistence type="inferred from homology"/>
<feature type="transmembrane region" description="Helical" evidence="7">
    <location>
        <begin position="108"/>
        <end position="132"/>
    </location>
</feature>
<dbReference type="PATRIC" id="fig|13690.10.peg.1795"/>
<evidence type="ECO:0000256" key="1">
    <source>
        <dbReference type="ARBA" id="ARBA00004651"/>
    </source>
</evidence>